<keyword evidence="9" id="KW-1185">Reference proteome</keyword>
<dbReference type="Proteomes" id="UP000694427">
    <property type="component" value="Unplaced"/>
</dbReference>
<dbReference type="GO" id="GO:0045944">
    <property type="term" value="P:positive regulation of transcription by RNA polymerase II"/>
    <property type="evidence" value="ECO:0007669"/>
    <property type="project" value="TreeGrafter"/>
</dbReference>
<comment type="cofactor">
    <cofactor evidence="2">
        <name>Mg(2+)</name>
        <dbReference type="ChEBI" id="CHEBI:18420"/>
    </cofactor>
</comment>
<dbReference type="InterPro" id="IPR013209">
    <property type="entry name" value="LNS2"/>
</dbReference>
<evidence type="ECO:0000256" key="4">
    <source>
        <dbReference type="ARBA" id="ARBA00012638"/>
    </source>
</evidence>
<dbReference type="InterPro" id="IPR007651">
    <property type="entry name" value="Lipin_N"/>
</dbReference>
<name>A0A8C1NZ82_CYPCA</name>
<sequence length="550" mass="61601">MNYVGQLAGQVLVTMKELYKGINQATLSGCIDVVVVRQKDGTYQCSPFHVRFGKLGVLRSKEKVIDIEINGEPVDLHMKLGDNGEAFFVQETEEQNVSVLLFTGIVTHLTDCTKNLHISHQGPEDIYLDDLNVLEPDVAARYFPKSDSDGGSKHWMDSGMHSGSQSPQSVGSAAADSGTECLSDSASDLPDVTLSLCGGLSENGEIPKEKFMEHIITYQEFAENPAIIDNQNLVVKIGNRYYNWTLAAPLILSLQAFQKNLPKATEEAWVKERMPKKSGRWWFWRKRADSTIKQGKEVSAAASSMERKVQSEPHSHTSTHAYRKSLRLSSDQIASLKLKEGPNDATFSITTQYQGTCRCEGTIYLWNWDDKVIISDIDGTITKSDVFGQILPQFGKDWTHQGIAKLYHSVAENGYKFLYCSARAIGMADMTRGYLQWVNDRGIILPRGPLMLSPSSLFSAFHREVIEKKPEIFKIECLTDIKNLFLPNKHPFYAAFGNRTNDAFAYKEVGVPLLGTLICKQSSAFSFPEFSTFCFWRQPIPEICAEDLLL</sequence>
<dbReference type="GO" id="GO:0005634">
    <property type="term" value="C:nucleus"/>
    <property type="evidence" value="ECO:0007669"/>
    <property type="project" value="TreeGrafter"/>
</dbReference>
<dbReference type="InterPro" id="IPR031315">
    <property type="entry name" value="LNS2/PITP"/>
</dbReference>
<dbReference type="Gene3D" id="3.40.50.1000">
    <property type="entry name" value="HAD superfamily/HAD-like"/>
    <property type="match status" value="1"/>
</dbReference>
<feature type="compositionally biased region" description="Polar residues" evidence="6">
    <location>
        <begin position="161"/>
        <end position="171"/>
    </location>
</feature>
<accession>A0A8C1NZ82</accession>
<dbReference type="InterPro" id="IPR023214">
    <property type="entry name" value="HAD_sf"/>
</dbReference>
<evidence type="ECO:0000256" key="3">
    <source>
        <dbReference type="ARBA" id="ARBA00005476"/>
    </source>
</evidence>
<feature type="compositionally biased region" description="Basic and acidic residues" evidence="6">
    <location>
        <begin position="144"/>
        <end position="156"/>
    </location>
</feature>
<dbReference type="AlphaFoldDB" id="A0A8C1NZ82"/>
<dbReference type="Pfam" id="PF08235">
    <property type="entry name" value="LNS2"/>
    <property type="match status" value="1"/>
</dbReference>
<dbReference type="InterPro" id="IPR031703">
    <property type="entry name" value="Lipin_mid"/>
</dbReference>
<dbReference type="GO" id="GO:0005829">
    <property type="term" value="C:cytosol"/>
    <property type="evidence" value="ECO:0007669"/>
    <property type="project" value="TreeGrafter"/>
</dbReference>
<reference evidence="8" key="1">
    <citation type="submission" date="2025-08" db="UniProtKB">
        <authorList>
            <consortium name="Ensembl"/>
        </authorList>
    </citation>
    <scope>IDENTIFICATION</scope>
</reference>
<proteinExistence type="inferred from homology"/>
<dbReference type="GO" id="GO:0009062">
    <property type="term" value="P:fatty acid catabolic process"/>
    <property type="evidence" value="ECO:0007669"/>
    <property type="project" value="TreeGrafter"/>
</dbReference>
<dbReference type="EC" id="3.1.3.4" evidence="4"/>
<dbReference type="GO" id="GO:0008195">
    <property type="term" value="F:phosphatidate phosphatase activity"/>
    <property type="evidence" value="ECO:0007669"/>
    <property type="project" value="UniProtKB-EC"/>
</dbReference>
<dbReference type="GO" id="GO:0005789">
    <property type="term" value="C:endoplasmic reticulum membrane"/>
    <property type="evidence" value="ECO:0007669"/>
    <property type="project" value="TreeGrafter"/>
</dbReference>
<evidence type="ECO:0000313" key="9">
    <source>
        <dbReference type="Proteomes" id="UP000694427"/>
    </source>
</evidence>
<dbReference type="PANTHER" id="PTHR12181">
    <property type="entry name" value="LIPIN"/>
    <property type="match status" value="1"/>
</dbReference>
<dbReference type="InterPro" id="IPR036412">
    <property type="entry name" value="HAD-like_sf"/>
</dbReference>
<dbReference type="GO" id="GO:0032869">
    <property type="term" value="P:cellular response to insulin stimulus"/>
    <property type="evidence" value="ECO:0007669"/>
    <property type="project" value="TreeGrafter"/>
</dbReference>
<reference evidence="8" key="2">
    <citation type="submission" date="2025-09" db="UniProtKB">
        <authorList>
            <consortium name="Ensembl"/>
        </authorList>
    </citation>
    <scope>IDENTIFICATION</scope>
</reference>
<evidence type="ECO:0000256" key="2">
    <source>
        <dbReference type="ARBA" id="ARBA00001946"/>
    </source>
</evidence>
<dbReference type="InterPro" id="IPR026058">
    <property type="entry name" value="LIPIN"/>
</dbReference>
<evidence type="ECO:0000256" key="6">
    <source>
        <dbReference type="SAM" id="MobiDB-lite"/>
    </source>
</evidence>
<protein>
    <recommendedName>
        <fullName evidence="4">phosphatidate phosphatase</fullName>
        <ecNumber evidence="4">3.1.3.4</ecNumber>
    </recommendedName>
</protein>
<comment type="similarity">
    <text evidence="3">Belongs to the lipin family.</text>
</comment>
<evidence type="ECO:0000259" key="7">
    <source>
        <dbReference type="SMART" id="SM00775"/>
    </source>
</evidence>
<comment type="catalytic activity">
    <reaction evidence="1">
        <text>a 1,2-diacyl-sn-glycero-3-phosphate + H2O = a 1,2-diacyl-sn-glycerol + phosphate</text>
        <dbReference type="Rhea" id="RHEA:27429"/>
        <dbReference type="ChEBI" id="CHEBI:15377"/>
        <dbReference type="ChEBI" id="CHEBI:17815"/>
        <dbReference type="ChEBI" id="CHEBI:43474"/>
        <dbReference type="ChEBI" id="CHEBI:58608"/>
        <dbReference type="EC" id="3.1.3.4"/>
    </reaction>
    <physiologicalReaction direction="left-to-right" evidence="1">
        <dbReference type="Rhea" id="RHEA:27430"/>
    </physiologicalReaction>
</comment>
<organism evidence="8 9">
    <name type="scientific">Cyprinus carpio</name>
    <name type="common">Common carp</name>
    <dbReference type="NCBI Taxonomy" id="7962"/>
    <lineage>
        <taxon>Eukaryota</taxon>
        <taxon>Metazoa</taxon>
        <taxon>Chordata</taxon>
        <taxon>Craniata</taxon>
        <taxon>Vertebrata</taxon>
        <taxon>Euteleostomi</taxon>
        <taxon>Actinopterygii</taxon>
        <taxon>Neopterygii</taxon>
        <taxon>Teleostei</taxon>
        <taxon>Ostariophysi</taxon>
        <taxon>Cypriniformes</taxon>
        <taxon>Cyprinidae</taxon>
        <taxon>Cyprininae</taxon>
        <taxon>Cyprinus</taxon>
    </lineage>
</organism>
<evidence type="ECO:0000313" key="8">
    <source>
        <dbReference type="Ensembl" id="ENSCCRP00010097845.1"/>
    </source>
</evidence>
<feature type="domain" description="LNS2/PITP" evidence="7">
    <location>
        <begin position="372"/>
        <end position="528"/>
    </location>
</feature>
<feature type="region of interest" description="Disordered" evidence="6">
    <location>
        <begin position="144"/>
        <end position="184"/>
    </location>
</feature>
<keyword evidence="5" id="KW-0378">Hydrolase</keyword>
<dbReference type="Pfam" id="PF04571">
    <property type="entry name" value="Lipin_N"/>
    <property type="match status" value="1"/>
</dbReference>
<dbReference type="Ensembl" id="ENSCCRT00010108529.1">
    <property type="protein sequence ID" value="ENSCCRP00010097845.1"/>
    <property type="gene ID" value="ENSCCRG00010042553.1"/>
</dbReference>
<feature type="region of interest" description="Disordered" evidence="6">
    <location>
        <begin position="301"/>
        <end position="321"/>
    </location>
</feature>
<dbReference type="GO" id="GO:0019432">
    <property type="term" value="P:triglyceride biosynthetic process"/>
    <property type="evidence" value="ECO:0007669"/>
    <property type="project" value="TreeGrafter"/>
</dbReference>
<feature type="compositionally biased region" description="Basic and acidic residues" evidence="6">
    <location>
        <begin position="305"/>
        <end position="315"/>
    </location>
</feature>
<dbReference type="Pfam" id="PF16876">
    <property type="entry name" value="Lipin_mid"/>
    <property type="match status" value="1"/>
</dbReference>
<evidence type="ECO:0000256" key="5">
    <source>
        <dbReference type="ARBA" id="ARBA00022801"/>
    </source>
</evidence>
<dbReference type="GO" id="GO:0003713">
    <property type="term" value="F:transcription coactivator activity"/>
    <property type="evidence" value="ECO:0007669"/>
    <property type="project" value="TreeGrafter"/>
</dbReference>
<dbReference type="PANTHER" id="PTHR12181:SF11">
    <property type="entry name" value="PHOSPHATIDATE PHOSPHATASE LPIN2"/>
    <property type="match status" value="1"/>
</dbReference>
<dbReference type="SUPFAM" id="SSF56784">
    <property type="entry name" value="HAD-like"/>
    <property type="match status" value="1"/>
</dbReference>
<dbReference type="SMART" id="SM00775">
    <property type="entry name" value="LNS2"/>
    <property type="match status" value="1"/>
</dbReference>
<evidence type="ECO:0000256" key="1">
    <source>
        <dbReference type="ARBA" id="ARBA00001180"/>
    </source>
</evidence>